<gene>
    <name evidence="2" type="ORF">GGR43_000922</name>
</gene>
<evidence type="ECO:0000313" key="3">
    <source>
        <dbReference type="Proteomes" id="UP000571950"/>
    </source>
</evidence>
<dbReference type="Proteomes" id="UP000571950">
    <property type="component" value="Unassembled WGS sequence"/>
</dbReference>
<evidence type="ECO:0000313" key="2">
    <source>
        <dbReference type="EMBL" id="MBB3925221.1"/>
    </source>
</evidence>
<keyword evidence="1" id="KW-0472">Membrane</keyword>
<evidence type="ECO:0000256" key="1">
    <source>
        <dbReference type="SAM" id="Phobius"/>
    </source>
</evidence>
<organism evidence="2 3">
    <name type="scientific">Sphingobium jiangsuense</name>
    <dbReference type="NCBI Taxonomy" id="870476"/>
    <lineage>
        <taxon>Bacteria</taxon>
        <taxon>Pseudomonadati</taxon>
        <taxon>Pseudomonadota</taxon>
        <taxon>Alphaproteobacteria</taxon>
        <taxon>Sphingomonadales</taxon>
        <taxon>Sphingomonadaceae</taxon>
        <taxon>Sphingobium</taxon>
    </lineage>
</organism>
<feature type="transmembrane region" description="Helical" evidence="1">
    <location>
        <begin position="43"/>
        <end position="62"/>
    </location>
</feature>
<protein>
    <submittedName>
        <fullName evidence="2">Na+/H+ antiporter NhaB</fullName>
    </submittedName>
</protein>
<keyword evidence="1" id="KW-0812">Transmembrane</keyword>
<keyword evidence="1" id="KW-1133">Transmembrane helix</keyword>
<dbReference type="RefSeq" id="WP_188070758.1">
    <property type="nucleotide sequence ID" value="NZ_BSPS01000080.1"/>
</dbReference>
<comment type="caution">
    <text evidence="2">The sequence shown here is derived from an EMBL/GenBank/DDBJ whole genome shotgun (WGS) entry which is preliminary data.</text>
</comment>
<name>A0A7W6BHQ1_9SPHN</name>
<reference evidence="2 3" key="1">
    <citation type="submission" date="2020-08" db="EMBL/GenBank/DDBJ databases">
        <title>Genomic Encyclopedia of Type Strains, Phase IV (KMG-IV): sequencing the most valuable type-strain genomes for metagenomic binning, comparative biology and taxonomic classification.</title>
        <authorList>
            <person name="Goeker M."/>
        </authorList>
    </citation>
    <scope>NUCLEOTIDE SEQUENCE [LARGE SCALE GENOMIC DNA]</scope>
    <source>
        <strain evidence="2 3">DSM 26189</strain>
    </source>
</reference>
<accession>A0A7W6BHQ1</accession>
<dbReference type="AlphaFoldDB" id="A0A7W6BHQ1"/>
<proteinExistence type="predicted"/>
<sequence length="66" mass="7079">MNSVAQLSSWSGTLLSLLMLAGLMLAAGGVWVLVKQPRNRRQGWLMIVAALVMFGNVAIWTVPVGP</sequence>
<feature type="transmembrane region" description="Helical" evidence="1">
    <location>
        <begin position="12"/>
        <end position="34"/>
    </location>
</feature>
<keyword evidence="3" id="KW-1185">Reference proteome</keyword>
<dbReference type="EMBL" id="JACIDT010000002">
    <property type="protein sequence ID" value="MBB3925221.1"/>
    <property type="molecule type" value="Genomic_DNA"/>
</dbReference>